<dbReference type="Pfam" id="PF12730">
    <property type="entry name" value="ABC2_membrane_4"/>
    <property type="match status" value="1"/>
</dbReference>
<name>A0A242ARH2_ENTFC</name>
<evidence type="ECO:0000313" key="2">
    <source>
        <dbReference type="EMBL" id="OTN83663.1"/>
    </source>
</evidence>
<feature type="transmembrane region" description="Helical" evidence="1">
    <location>
        <begin position="101"/>
        <end position="123"/>
    </location>
</feature>
<keyword evidence="1" id="KW-0812">Transmembrane</keyword>
<comment type="caution">
    <text evidence="2">The sequence shown here is derived from an EMBL/GenBank/DDBJ whole genome shotgun (WGS) entry which is preliminary data.</text>
</comment>
<sequence length="254" mass="29158">MIKVLQIELLKSKRTKSFMISFLMMFVAVTWSLLAASRSIDVPKLRTIGLFFNNLQATPIFLPIAISLFVSRIVSNEKEGNTFKLQEANNINLITIFKRKLIFTNTVFLLLNVVQVLIVYLNAVRYGIDVAFSNLLLQVVGLTMASFTLITFFLFLSMILEKHGMVLGIGFVSGFLGMILSEASKWLNLIFPFGGSSFLALYRIKVLHSGDKLDYIFVWDKSVPLNYLIYLFYCIFVYFIIKYLLVKKKEENYD</sequence>
<dbReference type="EMBL" id="NGKW01000026">
    <property type="protein sequence ID" value="OTN83663.1"/>
    <property type="molecule type" value="Genomic_DNA"/>
</dbReference>
<feature type="transmembrane region" description="Helical" evidence="1">
    <location>
        <begin position="135"/>
        <end position="156"/>
    </location>
</feature>
<organism evidence="2 3">
    <name type="scientific">Enterococcus faecium</name>
    <name type="common">Streptococcus faecium</name>
    <dbReference type="NCBI Taxonomy" id="1352"/>
    <lineage>
        <taxon>Bacteria</taxon>
        <taxon>Bacillati</taxon>
        <taxon>Bacillota</taxon>
        <taxon>Bacilli</taxon>
        <taxon>Lactobacillales</taxon>
        <taxon>Enterococcaceae</taxon>
        <taxon>Enterococcus</taxon>
    </lineage>
</organism>
<keyword evidence="1" id="KW-0472">Membrane</keyword>
<feature type="transmembrane region" description="Helical" evidence="1">
    <location>
        <begin position="55"/>
        <end position="74"/>
    </location>
</feature>
<gene>
    <name evidence="2" type="ORF">A5810_003117</name>
</gene>
<evidence type="ECO:0000313" key="3">
    <source>
        <dbReference type="Proteomes" id="UP000194885"/>
    </source>
</evidence>
<dbReference type="Proteomes" id="UP000194885">
    <property type="component" value="Unassembled WGS sequence"/>
</dbReference>
<feature type="transmembrane region" description="Helical" evidence="1">
    <location>
        <begin position="163"/>
        <end position="180"/>
    </location>
</feature>
<accession>A0A242ARH2</accession>
<evidence type="ECO:0000256" key="1">
    <source>
        <dbReference type="SAM" id="Phobius"/>
    </source>
</evidence>
<feature type="transmembrane region" description="Helical" evidence="1">
    <location>
        <begin position="225"/>
        <end position="245"/>
    </location>
</feature>
<dbReference type="AlphaFoldDB" id="A0A242ARH2"/>
<protein>
    <submittedName>
        <fullName evidence="2">Uncharacterized protein</fullName>
    </submittedName>
</protein>
<keyword evidence="1" id="KW-1133">Transmembrane helix</keyword>
<proteinExistence type="predicted"/>
<reference evidence="2 3" key="1">
    <citation type="submission" date="2017-05" db="EMBL/GenBank/DDBJ databases">
        <title>The Genome Sequence of Enterococcus faecium 7H8_DIV0219.</title>
        <authorList>
            <consortium name="The Broad Institute Genomics Platform"/>
            <consortium name="The Broad Institute Genomic Center for Infectious Diseases"/>
            <person name="Earl A."/>
            <person name="Manson A."/>
            <person name="Schwartman J."/>
            <person name="Gilmore M."/>
            <person name="Abouelleil A."/>
            <person name="Cao P."/>
            <person name="Chapman S."/>
            <person name="Cusick C."/>
            <person name="Shea T."/>
            <person name="Young S."/>
            <person name="Neafsey D."/>
            <person name="Nusbaum C."/>
            <person name="Birren B."/>
        </authorList>
    </citation>
    <scope>NUCLEOTIDE SEQUENCE [LARGE SCALE GENOMIC DNA]</scope>
    <source>
        <strain evidence="2 3">7H8_DIV0219</strain>
    </source>
</reference>
<dbReference type="RefSeq" id="WP_086324019.1">
    <property type="nucleotide sequence ID" value="NZ_NGKW01000026.1"/>
</dbReference>